<dbReference type="GO" id="GO:0016020">
    <property type="term" value="C:membrane"/>
    <property type="evidence" value="ECO:0007669"/>
    <property type="project" value="InterPro"/>
</dbReference>
<feature type="domain" description="Methyl-accepting transducer" evidence="4">
    <location>
        <begin position="193"/>
        <end position="420"/>
    </location>
</feature>
<dbReference type="InterPro" id="IPR044398">
    <property type="entry name" value="Globin-sensor_dom"/>
</dbReference>
<gene>
    <name evidence="5" type="ORF">J5Y03_03790</name>
</gene>
<dbReference type="GO" id="GO:0007165">
    <property type="term" value="P:signal transduction"/>
    <property type="evidence" value="ECO:0007669"/>
    <property type="project" value="UniProtKB-KW"/>
</dbReference>
<accession>A0A940SIB0</accession>
<reference evidence="5" key="1">
    <citation type="submission" date="2021-04" db="EMBL/GenBank/DDBJ databases">
        <title>Genome seq and assembly of Bacillus sp.</title>
        <authorList>
            <person name="Chhetri G."/>
        </authorList>
    </citation>
    <scope>NUCLEOTIDE SEQUENCE</scope>
    <source>
        <strain evidence="5">RG28</strain>
    </source>
</reference>
<evidence type="ECO:0000256" key="1">
    <source>
        <dbReference type="ARBA" id="ARBA00023224"/>
    </source>
</evidence>
<evidence type="ECO:0000313" key="6">
    <source>
        <dbReference type="Proteomes" id="UP000682134"/>
    </source>
</evidence>
<keyword evidence="1 3" id="KW-0807">Transducer</keyword>
<dbReference type="Pfam" id="PF00015">
    <property type="entry name" value="MCPsignal"/>
    <property type="match status" value="1"/>
</dbReference>
<evidence type="ECO:0000256" key="2">
    <source>
        <dbReference type="ARBA" id="ARBA00029447"/>
    </source>
</evidence>
<dbReference type="PRINTS" id="PR00260">
    <property type="entry name" value="CHEMTRNSDUCR"/>
</dbReference>
<comment type="similarity">
    <text evidence="2">Belongs to the methyl-accepting chemotaxis (MCP) protein family.</text>
</comment>
<sequence length="427" mass="48448">MFGLKKKNSDKDMPILNYQNQKVTLDLTPKHLEQLKWISYTKEDIQIKGCFFSYIKNHMEEIVDNILSKSGDRLHYVFDQLNNLGDPRQLIRLQIEKHFLTTYDSEYVASIKRLSLLHSQNDAEHYIGLIQCYLSEYLRVAFIELKNVQERTKFFTAIMKSMNFEQQLYVEFVNESIKEQTEKRIQFEVELKSNIQEIAEELVSLTQQTNAAVEMLVQQSSHVKNQVHQSNVQVLKTQEIAGEGEGRVKELSASIEVITNNTEKVTSMVQHLNSSYADIANVIKIVQSVADQTNLLSLNSAIEAARAGEHGKGFAVVALEVRKLAEQTKNSISKIEEIIETSNTYLTDVVSSINEVSNMVLEGGTHADSTQDSFVTIVKEMNKSIFGVEVTQKEINQLVDTIEEIGQATQRVTSSAETLMNVARSKN</sequence>
<dbReference type="PANTHER" id="PTHR32089:SF112">
    <property type="entry name" value="LYSOZYME-LIKE PROTEIN-RELATED"/>
    <property type="match status" value="1"/>
</dbReference>
<dbReference type="EMBL" id="JAGIYQ010000002">
    <property type="protein sequence ID" value="MBP0724306.1"/>
    <property type="molecule type" value="Genomic_DNA"/>
</dbReference>
<organism evidence="5 6">
    <name type="scientific">Gottfriedia endophytica</name>
    <dbReference type="NCBI Taxonomy" id="2820819"/>
    <lineage>
        <taxon>Bacteria</taxon>
        <taxon>Bacillati</taxon>
        <taxon>Bacillota</taxon>
        <taxon>Bacilli</taxon>
        <taxon>Bacillales</taxon>
        <taxon>Bacillaceae</taxon>
        <taxon>Gottfriedia</taxon>
    </lineage>
</organism>
<evidence type="ECO:0000313" key="5">
    <source>
        <dbReference type="EMBL" id="MBP0724306.1"/>
    </source>
</evidence>
<dbReference type="InterPro" id="IPR004089">
    <property type="entry name" value="MCPsignal_dom"/>
</dbReference>
<dbReference type="AlphaFoldDB" id="A0A940SIB0"/>
<dbReference type="Proteomes" id="UP000682134">
    <property type="component" value="Unassembled WGS sequence"/>
</dbReference>
<dbReference type="Pfam" id="PF11563">
    <property type="entry name" value="Protoglobin"/>
    <property type="match status" value="1"/>
</dbReference>
<dbReference type="Gene3D" id="1.10.490.10">
    <property type="entry name" value="Globins"/>
    <property type="match status" value="1"/>
</dbReference>
<dbReference type="PANTHER" id="PTHR32089">
    <property type="entry name" value="METHYL-ACCEPTING CHEMOTAXIS PROTEIN MCPB"/>
    <property type="match status" value="1"/>
</dbReference>
<dbReference type="GO" id="GO:0006935">
    <property type="term" value="P:chemotaxis"/>
    <property type="evidence" value="ECO:0007669"/>
    <property type="project" value="InterPro"/>
</dbReference>
<dbReference type="InterPro" id="IPR012292">
    <property type="entry name" value="Globin/Proto"/>
</dbReference>
<dbReference type="SUPFAM" id="SSF58104">
    <property type="entry name" value="Methyl-accepting chemotaxis protein (MCP) signaling domain"/>
    <property type="match status" value="1"/>
</dbReference>
<dbReference type="GO" id="GO:0019825">
    <property type="term" value="F:oxygen binding"/>
    <property type="evidence" value="ECO:0007669"/>
    <property type="project" value="InterPro"/>
</dbReference>
<dbReference type="SMART" id="SM00283">
    <property type="entry name" value="MA"/>
    <property type="match status" value="1"/>
</dbReference>
<name>A0A940SIB0_9BACI</name>
<proteinExistence type="inferred from homology"/>
<dbReference type="GO" id="GO:0020037">
    <property type="term" value="F:heme binding"/>
    <property type="evidence" value="ECO:0007669"/>
    <property type="project" value="InterPro"/>
</dbReference>
<dbReference type="InterPro" id="IPR004090">
    <property type="entry name" value="Chemotax_Me-accpt_rcpt"/>
</dbReference>
<dbReference type="RefSeq" id="WP_209402692.1">
    <property type="nucleotide sequence ID" value="NZ_JAGIYQ010000002.1"/>
</dbReference>
<protein>
    <recommendedName>
        <fullName evidence="4">Methyl-accepting transducer domain-containing protein</fullName>
    </recommendedName>
</protein>
<keyword evidence="6" id="KW-1185">Reference proteome</keyword>
<evidence type="ECO:0000259" key="4">
    <source>
        <dbReference type="PROSITE" id="PS50111"/>
    </source>
</evidence>
<dbReference type="Gene3D" id="1.10.287.950">
    <property type="entry name" value="Methyl-accepting chemotaxis protein"/>
    <property type="match status" value="1"/>
</dbReference>
<evidence type="ECO:0000256" key="3">
    <source>
        <dbReference type="PROSITE-ProRule" id="PRU00284"/>
    </source>
</evidence>
<comment type="caution">
    <text evidence="5">The sequence shown here is derived from an EMBL/GenBank/DDBJ whole genome shotgun (WGS) entry which is preliminary data.</text>
</comment>
<dbReference type="GO" id="GO:0004888">
    <property type="term" value="F:transmembrane signaling receptor activity"/>
    <property type="evidence" value="ECO:0007669"/>
    <property type="project" value="InterPro"/>
</dbReference>
<dbReference type="PROSITE" id="PS50111">
    <property type="entry name" value="CHEMOTAXIS_TRANSDUC_2"/>
    <property type="match status" value="1"/>
</dbReference>